<feature type="transmembrane region" description="Helical" evidence="7">
    <location>
        <begin position="164"/>
        <end position="184"/>
    </location>
</feature>
<evidence type="ECO:0000256" key="7">
    <source>
        <dbReference type="SAM" id="Phobius"/>
    </source>
</evidence>
<comment type="similarity">
    <text evidence="2">Belongs to the major facilitator superfamily. Folate-biopterin transporter (TC 2.A.71) family.</text>
</comment>
<feature type="transmembrane region" description="Helical" evidence="7">
    <location>
        <begin position="283"/>
        <end position="305"/>
    </location>
</feature>
<dbReference type="PANTHER" id="PTHR31585:SF51">
    <property type="entry name" value="TRANSPORTER, PUTATIVE-RELATED"/>
    <property type="match status" value="1"/>
</dbReference>
<feature type="transmembrane region" description="Helical" evidence="7">
    <location>
        <begin position="354"/>
        <end position="374"/>
    </location>
</feature>
<feature type="transmembrane region" description="Helical" evidence="7">
    <location>
        <begin position="124"/>
        <end position="143"/>
    </location>
</feature>
<feature type="transmembrane region" description="Helical" evidence="7">
    <location>
        <begin position="320"/>
        <end position="342"/>
    </location>
</feature>
<protein>
    <recommendedName>
        <fullName evidence="9">Folate/biopterin transporter</fullName>
    </recommendedName>
</protein>
<keyword evidence="6 7" id="KW-0472">Membrane</keyword>
<dbReference type="InterPro" id="IPR036259">
    <property type="entry name" value="MFS_trans_sf"/>
</dbReference>
<dbReference type="Pfam" id="PF03092">
    <property type="entry name" value="BT1"/>
    <property type="match status" value="1"/>
</dbReference>
<dbReference type="EMBL" id="HBJB01003036">
    <property type="protein sequence ID" value="CAE0843419.1"/>
    <property type="molecule type" value="Transcribed_RNA"/>
</dbReference>
<dbReference type="Gene3D" id="1.20.1250.20">
    <property type="entry name" value="MFS general substrate transporter like domains"/>
    <property type="match status" value="1"/>
</dbReference>
<reference evidence="8" key="1">
    <citation type="submission" date="2021-01" db="EMBL/GenBank/DDBJ databases">
        <authorList>
            <person name="Corre E."/>
            <person name="Pelletier E."/>
            <person name="Niang G."/>
            <person name="Scheremetjew M."/>
            <person name="Finn R."/>
            <person name="Kale V."/>
            <person name="Holt S."/>
            <person name="Cochrane G."/>
            <person name="Meng A."/>
            <person name="Brown T."/>
            <person name="Cohen L."/>
        </authorList>
    </citation>
    <scope>NUCLEOTIDE SEQUENCE</scope>
    <source>
        <strain evidence="8">LB1974</strain>
    </source>
</reference>
<feature type="transmembrane region" description="Helical" evidence="7">
    <location>
        <begin position="386"/>
        <end position="410"/>
    </location>
</feature>
<organism evidence="8">
    <name type="scientific">Oxyrrhis marina</name>
    <name type="common">Dinoflagellate</name>
    <dbReference type="NCBI Taxonomy" id="2969"/>
    <lineage>
        <taxon>Eukaryota</taxon>
        <taxon>Sar</taxon>
        <taxon>Alveolata</taxon>
        <taxon>Dinophyceae</taxon>
        <taxon>Oxyrrhinales</taxon>
        <taxon>Oxyrrhinaceae</taxon>
        <taxon>Oxyrrhis</taxon>
    </lineage>
</organism>
<dbReference type="AlphaFoldDB" id="A0A7S4LQI3"/>
<evidence type="ECO:0008006" key="9">
    <source>
        <dbReference type="Google" id="ProtNLM"/>
    </source>
</evidence>
<feature type="transmembrane region" description="Helical" evidence="7">
    <location>
        <begin position="97"/>
        <end position="118"/>
    </location>
</feature>
<proteinExistence type="inferred from homology"/>
<feature type="transmembrane region" description="Helical" evidence="7">
    <location>
        <begin position="422"/>
        <end position="445"/>
    </location>
</feature>
<dbReference type="NCBIfam" id="TIGR00788">
    <property type="entry name" value="fbt"/>
    <property type="match status" value="1"/>
</dbReference>
<accession>A0A7S4LQI3</accession>
<keyword evidence="4 7" id="KW-0812">Transmembrane</keyword>
<dbReference type="SUPFAM" id="SSF103473">
    <property type="entry name" value="MFS general substrate transporter"/>
    <property type="match status" value="1"/>
</dbReference>
<evidence type="ECO:0000313" key="8">
    <source>
        <dbReference type="EMBL" id="CAE0843419.1"/>
    </source>
</evidence>
<evidence type="ECO:0000256" key="5">
    <source>
        <dbReference type="ARBA" id="ARBA00022989"/>
    </source>
</evidence>
<evidence type="ECO:0000256" key="3">
    <source>
        <dbReference type="ARBA" id="ARBA00022448"/>
    </source>
</evidence>
<comment type="subcellular location">
    <subcellularLocation>
        <location evidence="1">Membrane</location>
        <topology evidence="1">Multi-pass membrane protein</topology>
    </subcellularLocation>
</comment>
<evidence type="ECO:0000256" key="2">
    <source>
        <dbReference type="ARBA" id="ARBA00007015"/>
    </source>
</evidence>
<feature type="transmembrane region" description="Helical" evidence="7">
    <location>
        <begin position="254"/>
        <end position="276"/>
    </location>
</feature>
<dbReference type="InterPro" id="IPR039309">
    <property type="entry name" value="BT1"/>
</dbReference>
<feature type="transmembrane region" description="Helical" evidence="7">
    <location>
        <begin position="67"/>
        <end position="85"/>
    </location>
</feature>
<dbReference type="GO" id="GO:0016020">
    <property type="term" value="C:membrane"/>
    <property type="evidence" value="ECO:0007669"/>
    <property type="project" value="UniProtKB-SubCell"/>
</dbReference>
<name>A0A7S4LQI3_OXYMA</name>
<feature type="transmembrane region" description="Helical" evidence="7">
    <location>
        <begin position="23"/>
        <end position="47"/>
    </location>
</feature>
<evidence type="ECO:0000256" key="4">
    <source>
        <dbReference type="ARBA" id="ARBA00022692"/>
    </source>
</evidence>
<evidence type="ECO:0000256" key="6">
    <source>
        <dbReference type="ARBA" id="ARBA00023136"/>
    </source>
</evidence>
<keyword evidence="3" id="KW-0813">Transport</keyword>
<feature type="transmembrane region" description="Helical" evidence="7">
    <location>
        <begin position="190"/>
        <end position="209"/>
    </location>
</feature>
<dbReference type="PANTHER" id="PTHR31585">
    <property type="entry name" value="FOLATE-BIOPTERIN TRANSPORTER 1, CHLOROPLASTIC"/>
    <property type="match status" value="1"/>
</dbReference>
<feature type="transmembrane region" description="Helical" evidence="7">
    <location>
        <begin position="229"/>
        <end position="248"/>
    </location>
</feature>
<dbReference type="InterPro" id="IPR004324">
    <property type="entry name" value="FBT"/>
</dbReference>
<evidence type="ECO:0000256" key="1">
    <source>
        <dbReference type="ARBA" id="ARBA00004141"/>
    </source>
</evidence>
<keyword evidence="5 7" id="KW-1133">Transmembrane helix</keyword>
<sequence>MALPGASLVRWLRRLNEGFGPRLLITLLLVHGVLKGFCGGGGTAGLAGTPVDFLLREFSVDASSMQVFSAAVFIPWSVKPVMGFVSDAFPICGYHRLPYFALSTVAALVSYIALPLFPSLPLEPVLVLLFVIIFHMSISDLLAEAVYSRRIREVPALGPDLVSFVWACIGVGKLISVSFVGWIMDEFGYRSPYVASVPFVALVLLIPFLNLIDEPRQESRCKPVSQDPALTLVALVTGFGALGLSIMSLMGCDLVTKIFAATALAAIVLLLFSIVLSPVIARVNAFFFVQSLCALSIGGASFYFFTDDAEAYPEGPHFSTMFYATVLGLVSTAFSMVGVIAYTHLMKAWKYRKVLLVGNMAFSAVNMLSCIVFLRWNVAWGISDHAFVLCSSAVQTAIFEMAWLPGILIMSQLCPEGCEATMFALLAGAHNLGANLGSYSGAMLLRLLHVEPRGSPGESAQFDNLWLAAAIAAIGPCIPLALLPVLMPDVSQQDRIEGVDHATEGSLWSRWSGNSFGMIKKNSNLELRSIVGASSLEAPYVAPE</sequence>
<feature type="transmembrane region" description="Helical" evidence="7">
    <location>
        <begin position="465"/>
        <end position="486"/>
    </location>
</feature>
<gene>
    <name evidence="8" type="ORF">OMAR00294_LOCUS2489</name>
</gene>